<dbReference type="OMA" id="SINCGRF"/>
<protein>
    <recommendedName>
        <fullName evidence="3">Disease resistance protein winged helix domain-containing protein</fullName>
    </recommendedName>
</protein>
<dbReference type="Proteomes" id="UP000655225">
    <property type="component" value="Unassembled WGS sequence"/>
</dbReference>
<dbReference type="GO" id="GO:0098542">
    <property type="term" value="P:defense response to other organism"/>
    <property type="evidence" value="ECO:0007669"/>
    <property type="project" value="TreeGrafter"/>
</dbReference>
<evidence type="ECO:0000256" key="1">
    <source>
        <dbReference type="ARBA" id="ARBA00022737"/>
    </source>
</evidence>
<dbReference type="OrthoDB" id="1935686at2759"/>
<evidence type="ECO:0000313" key="5">
    <source>
        <dbReference type="Proteomes" id="UP000655225"/>
    </source>
</evidence>
<organism evidence="4 5">
    <name type="scientific">Tetracentron sinense</name>
    <name type="common">Spur-leaf</name>
    <dbReference type="NCBI Taxonomy" id="13715"/>
    <lineage>
        <taxon>Eukaryota</taxon>
        <taxon>Viridiplantae</taxon>
        <taxon>Streptophyta</taxon>
        <taxon>Embryophyta</taxon>
        <taxon>Tracheophyta</taxon>
        <taxon>Spermatophyta</taxon>
        <taxon>Magnoliopsida</taxon>
        <taxon>Trochodendrales</taxon>
        <taxon>Trochodendraceae</taxon>
        <taxon>Tetracentron</taxon>
    </lineage>
</organism>
<name>A0A835CWP2_TETSI</name>
<comment type="caution">
    <text evidence="4">The sequence shown here is derived from an EMBL/GenBank/DDBJ whole genome shotgun (WGS) entry which is preliminary data.</text>
</comment>
<dbReference type="InterPro" id="IPR058922">
    <property type="entry name" value="WHD_DRP"/>
</dbReference>
<dbReference type="InterPro" id="IPR032675">
    <property type="entry name" value="LRR_dom_sf"/>
</dbReference>
<accession>A0A835CWP2</accession>
<keyword evidence="2" id="KW-0611">Plant defense</keyword>
<dbReference type="AlphaFoldDB" id="A0A835CWP2"/>
<sequence length="336" mass="38984">MHGAWSKVVQSASWVLNQDSNQCAKVLALSYADFPYYLKSCFLYFGLFPEDAEIRADRLIRLWIAEGFVQQRGEEMMEDVAEDYLEELIHRSLIQVGQRRRFDGGVETCRIHDLLRDLAISEAKQDKFLDICVEPSSRRLAIHPVANGNAAFLPLVSFPQHVYLYKLFLRGQLEKLPNLVDFPPNLTQLSLYFSFLTIERQQEDEDAPQPQNRIMATLEQLPNLRVLVLGWRLYVEKEMIFTAGGFPKLQDLSIHGLEHLEEWRVEKGAMPCLQSLDLMRCHRLKMLPDGLRHVTTLQKIFLYQGDNPGLKARVEKDRGEDWYKIQHIPSITINIE</sequence>
<evidence type="ECO:0000256" key="2">
    <source>
        <dbReference type="ARBA" id="ARBA00022821"/>
    </source>
</evidence>
<proteinExistence type="predicted"/>
<dbReference type="EMBL" id="JABCRI010001408">
    <property type="protein sequence ID" value="KAF8364591.1"/>
    <property type="molecule type" value="Genomic_DNA"/>
</dbReference>
<evidence type="ECO:0000259" key="3">
    <source>
        <dbReference type="Pfam" id="PF23559"/>
    </source>
</evidence>
<keyword evidence="5" id="KW-1185">Reference proteome</keyword>
<reference evidence="4 5" key="1">
    <citation type="submission" date="2020-04" db="EMBL/GenBank/DDBJ databases">
        <title>Plant Genome Project.</title>
        <authorList>
            <person name="Zhang R.-G."/>
        </authorList>
    </citation>
    <scope>NUCLEOTIDE SEQUENCE [LARGE SCALE GENOMIC DNA]</scope>
    <source>
        <strain evidence="4">YNK0</strain>
        <tissue evidence="4">Leaf</tissue>
    </source>
</reference>
<dbReference type="PANTHER" id="PTHR23155:SF1228">
    <property type="entry name" value="NB-ARC DOMAIN CONTAINING PROTEIN, EXPRESSED"/>
    <property type="match status" value="1"/>
</dbReference>
<dbReference type="InterPro" id="IPR044974">
    <property type="entry name" value="Disease_R_plants"/>
</dbReference>
<dbReference type="Pfam" id="PF23559">
    <property type="entry name" value="WHD_DRP"/>
    <property type="match status" value="1"/>
</dbReference>
<dbReference type="SUPFAM" id="SSF52058">
    <property type="entry name" value="L domain-like"/>
    <property type="match status" value="1"/>
</dbReference>
<feature type="domain" description="Disease resistance protein winged helix" evidence="3">
    <location>
        <begin position="47"/>
        <end position="119"/>
    </location>
</feature>
<evidence type="ECO:0000313" key="4">
    <source>
        <dbReference type="EMBL" id="KAF8364591.1"/>
    </source>
</evidence>
<keyword evidence="1" id="KW-0677">Repeat</keyword>
<dbReference type="FunFam" id="1.10.10.10:FF:000322">
    <property type="entry name" value="Probable disease resistance protein At1g63360"/>
    <property type="match status" value="1"/>
</dbReference>
<dbReference type="Gene3D" id="3.80.10.10">
    <property type="entry name" value="Ribonuclease Inhibitor"/>
    <property type="match status" value="1"/>
</dbReference>
<gene>
    <name evidence="4" type="ORF">HHK36_033437</name>
</gene>
<dbReference type="InterPro" id="IPR036388">
    <property type="entry name" value="WH-like_DNA-bd_sf"/>
</dbReference>
<dbReference type="Gene3D" id="1.10.10.10">
    <property type="entry name" value="Winged helix-like DNA-binding domain superfamily/Winged helix DNA-binding domain"/>
    <property type="match status" value="1"/>
</dbReference>
<dbReference type="PANTHER" id="PTHR23155">
    <property type="entry name" value="DISEASE RESISTANCE PROTEIN RP"/>
    <property type="match status" value="1"/>
</dbReference>